<dbReference type="CDD" id="cd18787">
    <property type="entry name" value="SF2_C_DEAD"/>
    <property type="match status" value="1"/>
</dbReference>
<keyword evidence="5 11" id="KW-0347">Helicase</keyword>
<dbReference type="PROSITE" id="PS51195">
    <property type="entry name" value="Q_MOTIF"/>
    <property type="match status" value="1"/>
</dbReference>
<dbReference type="GO" id="GO:0005524">
    <property type="term" value="F:ATP binding"/>
    <property type="evidence" value="ECO:0007669"/>
    <property type="project" value="UniProtKB-KW"/>
</dbReference>
<dbReference type="GO" id="GO:0005829">
    <property type="term" value="C:cytosol"/>
    <property type="evidence" value="ECO:0007669"/>
    <property type="project" value="TreeGrafter"/>
</dbReference>
<dbReference type="GO" id="GO:0016887">
    <property type="term" value="F:ATP hydrolysis activity"/>
    <property type="evidence" value="ECO:0007669"/>
    <property type="project" value="RHEA"/>
</dbReference>
<feature type="compositionally biased region" description="Low complexity" evidence="12">
    <location>
        <begin position="439"/>
        <end position="470"/>
    </location>
</feature>
<evidence type="ECO:0000256" key="2">
    <source>
        <dbReference type="ARBA" id="ARBA00022490"/>
    </source>
</evidence>
<feature type="short sequence motif" description="Q motif" evidence="10">
    <location>
        <begin position="29"/>
        <end position="57"/>
    </location>
</feature>
<dbReference type="PROSITE" id="PS00039">
    <property type="entry name" value="DEAD_ATP_HELICASE"/>
    <property type="match status" value="1"/>
</dbReference>
<evidence type="ECO:0000259" key="14">
    <source>
        <dbReference type="PROSITE" id="PS51194"/>
    </source>
</evidence>
<evidence type="ECO:0000256" key="9">
    <source>
        <dbReference type="ARBA" id="ARBA00074363"/>
    </source>
</evidence>
<dbReference type="Pfam" id="PF00271">
    <property type="entry name" value="Helicase_C"/>
    <property type="match status" value="1"/>
</dbReference>
<keyword evidence="4 11" id="KW-0378">Hydrolase</keyword>
<evidence type="ECO:0000313" key="17">
    <source>
        <dbReference type="Proteomes" id="UP000317318"/>
    </source>
</evidence>
<dbReference type="OrthoDB" id="9805696at2"/>
<dbReference type="InterPro" id="IPR001650">
    <property type="entry name" value="Helicase_C-like"/>
</dbReference>
<dbReference type="GO" id="GO:0042255">
    <property type="term" value="P:ribosome assembly"/>
    <property type="evidence" value="ECO:0007669"/>
    <property type="project" value="UniProtKB-ARBA"/>
</dbReference>
<dbReference type="InterPro" id="IPR014001">
    <property type="entry name" value="Helicase_ATP-bd"/>
</dbReference>
<dbReference type="KEGG" id="svp:Pan189_29470"/>
<evidence type="ECO:0000256" key="11">
    <source>
        <dbReference type="RuleBase" id="RU000492"/>
    </source>
</evidence>
<evidence type="ECO:0000259" key="15">
    <source>
        <dbReference type="PROSITE" id="PS51195"/>
    </source>
</evidence>
<evidence type="ECO:0000256" key="10">
    <source>
        <dbReference type="PROSITE-ProRule" id="PRU00552"/>
    </source>
</evidence>
<evidence type="ECO:0000256" key="4">
    <source>
        <dbReference type="ARBA" id="ARBA00022801"/>
    </source>
</evidence>
<dbReference type="PROSITE" id="PS51194">
    <property type="entry name" value="HELICASE_CTER"/>
    <property type="match status" value="1"/>
</dbReference>
<feature type="domain" description="Helicase C-terminal" evidence="14">
    <location>
        <begin position="246"/>
        <end position="406"/>
    </location>
</feature>
<reference evidence="16 17" key="1">
    <citation type="submission" date="2019-02" db="EMBL/GenBank/DDBJ databases">
        <title>Deep-cultivation of Planctomycetes and their phenomic and genomic characterization uncovers novel biology.</title>
        <authorList>
            <person name="Wiegand S."/>
            <person name="Jogler M."/>
            <person name="Boedeker C."/>
            <person name="Pinto D."/>
            <person name="Vollmers J."/>
            <person name="Rivas-Marin E."/>
            <person name="Kohn T."/>
            <person name="Peeters S.H."/>
            <person name="Heuer A."/>
            <person name="Rast P."/>
            <person name="Oberbeckmann S."/>
            <person name="Bunk B."/>
            <person name="Jeske O."/>
            <person name="Meyerdierks A."/>
            <person name="Storesund J.E."/>
            <person name="Kallscheuer N."/>
            <person name="Luecker S."/>
            <person name="Lage O.M."/>
            <person name="Pohl T."/>
            <person name="Merkel B.J."/>
            <person name="Hornburger P."/>
            <person name="Mueller R.-W."/>
            <person name="Bruemmer F."/>
            <person name="Labrenz M."/>
            <person name="Spormann A.M."/>
            <person name="Op den Camp H."/>
            <person name="Overmann J."/>
            <person name="Amann R."/>
            <person name="Jetten M.S.M."/>
            <person name="Mascher T."/>
            <person name="Medema M.H."/>
            <person name="Devos D.P."/>
            <person name="Kaster A.-K."/>
            <person name="Ovreas L."/>
            <person name="Rohde M."/>
            <person name="Galperin M.Y."/>
            <person name="Jogler C."/>
        </authorList>
    </citation>
    <scope>NUCLEOTIDE SEQUENCE [LARGE SCALE GENOMIC DNA]</scope>
    <source>
        <strain evidence="16 17">Pan189</strain>
    </source>
</reference>
<dbReference type="Pfam" id="PF00270">
    <property type="entry name" value="DEAD"/>
    <property type="match status" value="1"/>
</dbReference>
<evidence type="ECO:0000256" key="8">
    <source>
        <dbReference type="ARBA" id="ARBA00047984"/>
    </source>
</evidence>
<gene>
    <name evidence="16" type="primary">rhlE</name>
    <name evidence="16" type="ORF">Pan189_29470</name>
</gene>
<dbReference type="SMART" id="SM00490">
    <property type="entry name" value="HELICc"/>
    <property type="match status" value="1"/>
</dbReference>
<sequence>MTVQRLAAEPLKGTYGSEATTVSEGNTLKNFADSQLIAPVLKALVQEGYEVPTAIQAETIPAAMAGRDVLGCAQTGTGKTAAFALPLLHRLGTKPGKAKPNQPRVLVLAPTRELAIQIGDSFSTYGRQMHLRQALVYGGVGQQKQVQALRRGVHILVATPGRLLDLMNQGHISLDQLEAFVVDEADRMLDMGFLPSLKKIIATLPVERQSLFFSATMPPKIVELTEQLLNDPLQITIEPEQADTERIAQRVLFVEQSDKTKVLEGLLTADDVGQAVVFTRTKRRANDLAARLSHHGLAADAIHGNKSQNARQRTLDAFRRGKFRVLVATDLAARGIDVDGITHVINFELPDEAENYLHRIGRTGRAGATGWALTLCSGGERGDLKAIERLLGNAIPVDPEHPARGFSGGGGSGEKPRRNRRRDSGPGKRPKGGPRSKSKSSGGTPSSGSSHSGSSSSGSSSSHSGGPKSSGKSDGKVQRRRRNRSRTDRNAATNMQSS</sequence>
<evidence type="ECO:0000259" key="13">
    <source>
        <dbReference type="PROSITE" id="PS51192"/>
    </source>
</evidence>
<evidence type="ECO:0000256" key="3">
    <source>
        <dbReference type="ARBA" id="ARBA00022741"/>
    </source>
</evidence>
<feature type="region of interest" description="Disordered" evidence="12">
    <location>
        <begin position="396"/>
        <end position="498"/>
    </location>
</feature>
<dbReference type="SUPFAM" id="SSF52540">
    <property type="entry name" value="P-loop containing nucleoside triphosphate hydrolases"/>
    <property type="match status" value="1"/>
</dbReference>
<dbReference type="SMART" id="SM00487">
    <property type="entry name" value="DEXDc"/>
    <property type="match status" value="1"/>
</dbReference>
<dbReference type="PANTHER" id="PTHR47959">
    <property type="entry name" value="ATP-DEPENDENT RNA HELICASE RHLE-RELATED"/>
    <property type="match status" value="1"/>
</dbReference>
<evidence type="ECO:0000256" key="12">
    <source>
        <dbReference type="SAM" id="MobiDB-lite"/>
    </source>
</evidence>
<dbReference type="PANTHER" id="PTHR47959:SF13">
    <property type="entry name" value="ATP-DEPENDENT RNA HELICASE RHLE"/>
    <property type="match status" value="1"/>
</dbReference>
<dbReference type="Gene3D" id="3.40.50.300">
    <property type="entry name" value="P-loop containing nucleotide triphosphate hydrolases"/>
    <property type="match status" value="2"/>
</dbReference>
<dbReference type="InterPro" id="IPR027417">
    <property type="entry name" value="P-loop_NTPase"/>
</dbReference>
<accession>A0A517R3T6</accession>
<feature type="domain" description="DEAD-box RNA helicase Q" evidence="15">
    <location>
        <begin position="29"/>
        <end position="57"/>
    </location>
</feature>
<dbReference type="InterPro" id="IPR014014">
    <property type="entry name" value="RNA_helicase_DEAD_Q_motif"/>
</dbReference>
<comment type="similarity">
    <text evidence="7 11">Belongs to the DEAD box helicase family.</text>
</comment>
<evidence type="ECO:0000256" key="6">
    <source>
        <dbReference type="ARBA" id="ARBA00022840"/>
    </source>
</evidence>
<keyword evidence="3 11" id="KW-0547">Nucleotide-binding</keyword>
<dbReference type="EC" id="3.6.4.13" evidence="1"/>
<keyword evidence="6 11" id="KW-0067">ATP-binding</keyword>
<feature type="domain" description="Helicase ATP-binding" evidence="13">
    <location>
        <begin position="60"/>
        <end position="235"/>
    </location>
</feature>
<dbReference type="GO" id="GO:0009266">
    <property type="term" value="P:response to temperature stimulus"/>
    <property type="evidence" value="ECO:0007669"/>
    <property type="project" value="UniProtKB-ARBA"/>
</dbReference>
<feature type="compositionally biased region" description="Basic residues" evidence="12">
    <location>
        <begin position="428"/>
        <end position="438"/>
    </location>
</feature>
<dbReference type="PROSITE" id="PS51192">
    <property type="entry name" value="HELICASE_ATP_BIND_1"/>
    <property type="match status" value="1"/>
</dbReference>
<keyword evidence="2" id="KW-0963">Cytoplasm</keyword>
<dbReference type="GO" id="GO:0003724">
    <property type="term" value="F:RNA helicase activity"/>
    <property type="evidence" value="ECO:0007669"/>
    <property type="project" value="UniProtKB-EC"/>
</dbReference>
<dbReference type="InterPro" id="IPR000629">
    <property type="entry name" value="RNA-helicase_DEAD-box_CS"/>
</dbReference>
<dbReference type="FunFam" id="3.40.50.300:FF:000108">
    <property type="entry name" value="ATP-dependent RNA helicase RhlE"/>
    <property type="match status" value="1"/>
</dbReference>
<organism evidence="16 17">
    <name type="scientific">Stratiformator vulcanicus</name>
    <dbReference type="NCBI Taxonomy" id="2527980"/>
    <lineage>
        <taxon>Bacteria</taxon>
        <taxon>Pseudomonadati</taxon>
        <taxon>Planctomycetota</taxon>
        <taxon>Planctomycetia</taxon>
        <taxon>Planctomycetales</taxon>
        <taxon>Planctomycetaceae</taxon>
        <taxon>Stratiformator</taxon>
    </lineage>
</organism>
<dbReference type="InterPro" id="IPR044742">
    <property type="entry name" value="DEAD/DEAH_RhlB"/>
</dbReference>
<dbReference type="InterPro" id="IPR011545">
    <property type="entry name" value="DEAD/DEAH_box_helicase_dom"/>
</dbReference>
<dbReference type="RefSeq" id="WP_145366202.1">
    <property type="nucleotide sequence ID" value="NZ_CP036268.1"/>
</dbReference>
<dbReference type="Proteomes" id="UP000317318">
    <property type="component" value="Chromosome"/>
</dbReference>
<dbReference type="CDD" id="cd00268">
    <property type="entry name" value="DEADc"/>
    <property type="match status" value="1"/>
</dbReference>
<evidence type="ECO:0000313" key="16">
    <source>
        <dbReference type="EMBL" id="QDT38552.1"/>
    </source>
</evidence>
<keyword evidence="17" id="KW-1185">Reference proteome</keyword>
<protein>
    <recommendedName>
        <fullName evidence="9">DEAD-box ATP-dependent RNA helicase RhpA</fullName>
        <ecNumber evidence="1">3.6.4.13</ecNumber>
    </recommendedName>
</protein>
<evidence type="ECO:0000256" key="1">
    <source>
        <dbReference type="ARBA" id="ARBA00012552"/>
    </source>
</evidence>
<proteinExistence type="inferred from homology"/>
<dbReference type="EMBL" id="CP036268">
    <property type="protein sequence ID" value="QDT38552.1"/>
    <property type="molecule type" value="Genomic_DNA"/>
</dbReference>
<dbReference type="GO" id="GO:0003676">
    <property type="term" value="F:nucleic acid binding"/>
    <property type="evidence" value="ECO:0007669"/>
    <property type="project" value="InterPro"/>
</dbReference>
<comment type="catalytic activity">
    <reaction evidence="8">
        <text>ATP + H2O = ADP + phosphate + H(+)</text>
        <dbReference type="Rhea" id="RHEA:13065"/>
        <dbReference type="ChEBI" id="CHEBI:15377"/>
        <dbReference type="ChEBI" id="CHEBI:15378"/>
        <dbReference type="ChEBI" id="CHEBI:30616"/>
        <dbReference type="ChEBI" id="CHEBI:43474"/>
        <dbReference type="ChEBI" id="CHEBI:456216"/>
        <dbReference type="EC" id="3.6.4.13"/>
    </reaction>
</comment>
<dbReference type="AlphaFoldDB" id="A0A517R3T6"/>
<evidence type="ECO:0000256" key="5">
    <source>
        <dbReference type="ARBA" id="ARBA00022806"/>
    </source>
</evidence>
<evidence type="ECO:0000256" key="7">
    <source>
        <dbReference type="ARBA" id="ARBA00038437"/>
    </source>
</evidence>
<dbReference type="InterPro" id="IPR050079">
    <property type="entry name" value="DEAD_box_RNA_helicase"/>
</dbReference>
<name>A0A517R3T6_9PLAN</name>